<dbReference type="EMBL" id="AWQQ01000015">
    <property type="protein sequence ID" value="PHJ39704.1"/>
    <property type="molecule type" value="Genomic_DNA"/>
</dbReference>
<dbReference type="NCBIfam" id="TIGR02095">
    <property type="entry name" value="glgA"/>
    <property type="match status" value="1"/>
</dbReference>
<dbReference type="InterPro" id="IPR013534">
    <property type="entry name" value="Starch_synth_cat_dom"/>
</dbReference>
<evidence type="ECO:0000259" key="8">
    <source>
        <dbReference type="Pfam" id="PF00534"/>
    </source>
</evidence>
<evidence type="ECO:0000256" key="1">
    <source>
        <dbReference type="ARBA" id="ARBA00001478"/>
    </source>
</evidence>
<dbReference type="InterPro" id="IPR001296">
    <property type="entry name" value="Glyco_trans_1"/>
</dbReference>
<evidence type="ECO:0000256" key="4">
    <source>
        <dbReference type="ARBA" id="ARBA00012588"/>
    </source>
</evidence>
<sequence length="305" mass="35008">MGEEYFTLDGVEFYGQVSFMKGGLNFSHLLTTVSETYAREIQTPYYGEQLDGLLRHRRDRLHGIVNGIDTDFYNPATDPWICARYSWESPDKKQVNKEKLQEILCLPKRPDVPLLGLVSRLVSQKGLDLIACVLEEILSMDVLLVVLGTGEKRYEELFRHAARRYPEKVSANIMFGCTLAHRIYAGSDIFLMPSLFEPCGIGQLVALRYGSIPVVRETGGLKDTVQPYNEYTGEGNGFSFTNYNAHDFLYTLKRAVHFFYQRPVWSKIVENAMKSDYSWYKSAQKYQDLYMKLVKDAKSPKKIGR</sequence>
<comment type="caution">
    <text evidence="10">The sequence shown here is derived from an EMBL/GenBank/DDBJ whole genome shotgun (WGS) entry which is preliminary data.</text>
</comment>
<dbReference type="PANTHER" id="PTHR45825:SF11">
    <property type="entry name" value="ALPHA AMYLASE DOMAIN-CONTAINING PROTEIN"/>
    <property type="match status" value="1"/>
</dbReference>
<keyword evidence="5" id="KW-0328">Glycosyltransferase</keyword>
<dbReference type="PANTHER" id="PTHR45825">
    <property type="entry name" value="GRANULE-BOUND STARCH SYNTHASE 1, CHLOROPLASTIC/AMYLOPLASTIC"/>
    <property type="match status" value="1"/>
</dbReference>
<gene>
    <name evidence="10" type="ORF">P378_01690</name>
</gene>
<dbReference type="SUPFAM" id="SSF53756">
    <property type="entry name" value="UDP-Glycosyltransferase/glycogen phosphorylase"/>
    <property type="match status" value="1"/>
</dbReference>
<comment type="function">
    <text evidence="2">Synthesizes alpha-1,4-glucan chains using ADP-glucose.</text>
</comment>
<reference evidence="10 11" key="1">
    <citation type="submission" date="2013-09" db="EMBL/GenBank/DDBJ databases">
        <title>Biodegradation of hydrocarbons in the deep terrestrial subsurface : characterization of a microbial consortium composed of two Desulfotomaculum species originating from a deep geological formation.</title>
        <authorList>
            <person name="Aullo T."/>
            <person name="Berlendis S."/>
            <person name="Lascourreges J.-F."/>
            <person name="Dessort D."/>
            <person name="Saint-Laurent S."/>
            <person name="Schraauwers B."/>
            <person name="Mas J."/>
            <person name="Magot M."/>
            <person name="Ranchou-Peyruse A."/>
        </authorList>
    </citation>
    <scope>NUCLEOTIDE SEQUENCE [LARGE SCALE GENOMIC DNA]</scope>
    <source>
        <strain evidence="10 11">Bs107</strain>
    </source>
</reference>
<dbReference type="Pfam" id="PF00534">
    <property type="entry name" value="Glycos_transf_1"/>
    <property type="match status" value="1"/>
</dbReference>
<name>A0A2C6MIR0_9FIRM</name>
<dbReference type="InterPro" id="IPR011835">
    <property type="entry name" value="GS/SS"/>
</dbReference>
<organism evidence="10 11">
    <name type="scientific">Desulforamulus profundi</name>
    <dbReference type="NCBI Taxonomy" id="1383067"/>
    <lineage>
        <taxon>Bacteria</taxon>
        <taxon>Bacillati</taxon>
        <taxon>Bacillota</taxon>
        <taxon>Clostridia</taxon>
        <taxon>Eubacteriales</taxon>
        <taxon>Peptococcaceae</taxon>
        <taxon>Desulforamulus</taxon>
    </lineage>
</organism>
<accession>A0A2C6MIR0</accession>
<feature type="domain" description="Starch synthase catalytic" evidence="9">
    <location>
        <begin position="3"/>
        <end position="56"/>
    </location>
</feature>
<comment type="similarity">
    <text evidence="3">Belongs to the glycosyltransferase 1 family. Bacterial/plant glycogen synthase subfamily.</text>
</comment>
<dbReference type="Proteomes" id="UP000222564">
    <property type="component" value="Unassembled WGS sequence"/>
</dbReference>
<keyword evidence="6" id="KW-0808">Transferase</keyword>
<feature type="domain" description="Glycosyl transferase family 1" evidence="8">
    <location>
        <begin position="108"/>
        <end position="255"/>
    </location>
</feature>
<evidence type="ECO:0000256" key="6">
    <source>
        <dbReference type="ARBA" id="ARBA00022679"/>
    </source>
</evidence>
<dbReference type="GO" id="GO:0004373">
    <property type="term" value="F:alpha-1,4-glucan glucosyltransferase (UDP-glucose donor) activity"/>
    <property type="evidence" value="ECO:0007669"/>
    <property type="project" value="InterPro"/>
</dbReference>
<dbReference type="CDD" id="cd03791">
    <property type="entry name" value="GT5_Glycogen_synthase_DULL1-like"/>
    <property type="match status" value="1"/>
</dbReference>
<comment type="catalytic activity">
    <reaction evidence="1">
        <text>[(1-&gt;4)-alpha-D-glucosyl](n) + ADP-alpha-D-glucose = [(1-&gt;4)-alpha-D-glucosyl](n+1) + ADP + H(+)</text>
        <dbReference type="Rhea" id="RHEA:18189"/>
        <dbReference type="Rhea" id="RHEA-COMP:9584"/>
        <dbReference type="Rhea" id="RHEA-COMP:9587"/>
        <dbReference type="ChEBI" id="CHEBI:15378"/>
        <dbReference type="ChEBI" id="CHEBI:15444"/>
        <dbReference type="ChEBI" id="CHEBI:57498"/>
        <dbReference type="ChEBI" id="CHEBI:456216"/>
        <dbReference type="EC" id="2.4.1.21"/>
    </reaction>
</comment>
<evidence type="ECO:0000259" key="9">
    <source>
        <dbReference type="Pfam" id="PF08323"/>
    </source>
</evidence>
<dbReference type="AlphaFoldDB" id="A0A2C6MIR0"/>
<dbReference type="GO" id="GO:0005978">
    <property type="term" value="P:glycogen biosynthetic process"/>
    <property type="evidence" value="ECO:0007669"/>
    <property type="project" value="UniProtKB-KW"/>
</dbReference>
<evidence type="ECO:0000313" key="10">
    <source>
        <dbReference type="EMBL" id="PHJ39704.1"/>
    </source>
</evidence>
<keyword evidence="11" id="KW-1185">Reference proteome</keyword>
<evidence type="ECO:0000256" key="3">
    <source>
        <dbReference type="ARBA" id="ARBA00010281"/>
    </source>
</evidence>
<keyword evidence="7" id="KW-0320">Glycogen biosynthesis</keyword>
<evidence type="ECO:0000313" key="11">
    <source>
        <dbReference type="Proteomes" id="UP000222564"/>
    </source>
</evidence>
<evidence type="ECO:0000256" key="7">
    <source>
        <dbReference type="ARBA" id="ARBA00023056"/>
    </source>
</evidence>
<protein>
    <recommendedName>
        <fullName evidence="4">starch synthase</fullName>
        <ecNumber evidence="4">2.4.1.21</ecNumber>
    </recommendedName>
</protein>
<proteinExistence type="inferred from homology"/>
<dbReference type="Pfam" id="PF08323">
    <property type="entry name" value="Glyco_transf_5"/>
    <property type="match status" value="1"/>
</dbReference>
<dbReference type="GO" id="GO:0009011">
    <property type="term" value="F:alpha-1,4-glucan glucosyltransferase (ADP-glucose donor) activity"/>
    <property type="evidence" value="ECO:0007669"/>
    <property type="project" value="UniProtKB-EC"/>
</dbReference>
<evidence type="ECO:0000256" key="5">
    <source>
        <dbReference type="ARBA" id="ARBA00022676"/>
    </source>
</evidence>
<evidence type="ECO:0000256" key="2">
    <source>
        <dbReference type="ARBA" id="ARBA00002764"/>
    </source>
</evidence>
<dbReference type="Gene3D" id="3.40.50.2000">
    <property type="entry name" value="Glycogen Phosphorylase B"/>
    <property type="match status" value="2"/>
</dbReference>
<dbReference type="EC" id="2.4.1.21" evidence="4"/>